<proteinExistence type="predicted"/>
<dbReference type="AlphaFoldDB" id="A0AAW2J5H9"/>
<gene>
    <name evidence="4" type="ORF">Sangu_2641000</name>
</gene>
<dbReference type="GO" id="GO:0003676">
    <property type="term" value="F:nucleic acid binding"/>
    <property type="evidence" value="ECO:0007669"/>
    <property type="project" value="InterPro"/>
</dbReference>
<dbReference type="EMBL" id="JACGWK010001426">
    <property type="protein sequence ID" value="KAL0288848.1"/>
    <property type="molecule type" value="Genomic_DNA"/>
</dbReference>
<reference evidence="4" key="2">
    <citation type="journal article" date="2024" name="Plant">
        <title>Genomic evolution and insights into agronomic trait innovations of Sesamum species.</title>
        <authorList>
            <person name="Miao H."/>
            <person name="Wang L."/>
            <person name="Qu L."/>
            <person name="Liu H."/>
            <person name="Sun Y."/>
            <person name="Le M."/>
            <person name="Wang Q."/>
            <person name="Wei S."/>
            <person name="Zheng Y."/>
            <person name="Lin W."/>
            <person name="Duan Y."/>
            <person name="Cao H."/>
            <person name="Xiong S."/>
            <person name="Wang X."/>
            <person name="Wei L."/>
            <person name="Li C."/>
            <person name="Ma Q."/>
            <person name="Ju M."/>
            <person name="Zhao R."/>
            <person name="Li G."/>
            <person name="Mu C."/>
            <person name="Tian Q."/>
            <person name="Mei H."/>
            <person name="Zhang T."/>
            <person name="Gao T."/>
            <person name="Zhang H."/>
        </authorList>
    </citation>
    <scope>NUCLEOTIDE SEQUENCE</scope>
    <source>
        <strain evidence="4">G01</strain>
    </source>
</reference>
<dbReference type="PANTHER" id="PTHR15503:SF45">
    <property type="entry name" value="RNA-DIRECTED DNA POLYMERASE HOMOLOG"/>
    <property type="match status" value="1"/>
</dbReference>
<evidence type="ECO:0000256" key="1">
    <source>
        <dbReference type="PROSITE-ProRule" id="PRU00047"/>
    </source>
</evidence>
<reference evidence="4" key="1">
    <citation type="submission" date="2020-06" db="EMBL/GenBank/DDBJ databases">
        <authorList>
            <person name="Li T."/>
            <person name="Hu X."/>
            <person name="Zhang T."/>
            <person name="Song X."/>
            <person name="Zhang H."/>
            <person name="Dai N."/>
            <person name="Sheng W."/>
            <person name="Hou X."/>
            <person name="Wei L."/>
        </authorList>
    </citation>
    <scope>NUCLEOTIDE SEQUENCE</scope>
    <source>
        <strain evidence="4">G01</strain>
        <tissue evidence="4">Leaf</tissue>
    </source>
</reference>
<feature type="region of interest" description="Disordered" evidence="2">
    <location>
        <begin position="81"/>
        <end position="117"/>
    </location>
</feature>
<dbReference type="InterPro" id="IPR036875">
    <property type="entry name" value="Znf_CCHC_sf"/>
</dbReference>
<dbReference type="Gene3D" id="4.10.60.10">
    <property type="entry name" value="Zinc finger, CCHC-type"/>
    <property type="match status" value="1"/>
</dbReference>
<comment type="caution">
    <text evidence="4">The sequence shown here is derived from an EMBL/GenBank/DDBJ whole genome shotgun (WGS) entry which is preliminary data.</text>
</comment>
<dbReference type="PANTHER" id="PTHR15503">
    <property type="entry name" value="LDOC1 RELATED"/>
    <property type="match status" value="1"/>
</dbReference>
<dbReference type="InterPro" id="IPR043502">
    <property type="entry name" value="DNA/RNA_pol_sf"/>
</dbReference>
<dbReference type="Pfam" id="PF00098">
    <property type="entry name" value="zf-CCHC"/>
    <property type="match status" value="1"/>
</dbReference>
<protein>
    <submittedName>
        <fullName evidence="4">Transposon Ty3-G Gag-Pol polyprotein</fullName>
    </submittedName>
</protein>
<keyword evidence="1" id="KW-0863">Zinc-finger</keyword>
<dbReference type="PROSITE" id="PS50158">
    <property type="entry name" value="ZF_CCHC"/>
    <property type="match status" value="1"/>
</dbReference>
<dbReference type="Gene3D" id="3.10.10.10">
    <property type="entry name" value="HIV Type 1 Reverse Transcriptase, subunit A, domain 1"/>
    <property type="match status" value="1"/>
</dbReference>
<dbReference type="SUPFAM" id="SSF57756">
    <property type="entry name" value="Retrovirus zinc finger-like domains"/>
    <property type="match status" value="1"/>
</dbReference>
<dbReference type="SMART" id="SM00343">
    <property type="entry name" value="ZnF_C2HC"/>
    <property type="match status" value="1"/>
</dbReference>
<keyword evidence="1" id="KW-0479">Metal-binding</keyword>
<evidence type="ECO:0000256" key="2">
    <source>
        <dbReference type="SAM" id="MobiDB-lite"/>
    </source>
</evidence>
<dbReference type="InterPro" id="IPR001878">
    <property type="entry name" value="Znf_CCHC"/>
</dbReference>
<dbReference type="SUPFAM" id="SSF56672">
    <property type="entry name" value="DNA/RNA polymerases"/>
    <property type="match status" value="1"/>
</dbReference>
<sequence length="370" mass="40765">MKLKRDRFERGLRLEILENIAIKPPSYGALLEAALRAEETSLERSSTEAKRKKLMGNLNPIPGQSGAVFFKGSGLQRSCYRGRGIGQTSRSPSVSSSRGGPNSNGFGGRQGPTRSFSGRSIPSCANCGRRHTGECWGAQPIVCYRCHQLGHIVRDCPTWRDNARGSQISGPSSVGETRNELIRVEGEVEVVEVAGIFPRHQQRKVISLNPKQALDCQKRSSCRSQWADEDGYSGERKVIPNCLISAVTAFNLIKEGCEAYLASVHDVTKVSPGVSDVSIVREFPDMFPEEVPGLPPHREVDFEIETISGAAPISIAPYRMAPIELKELKKQLEKLLDKGFIQPSISPWGAPVLFVKKKDGSMRLCVDYRQ</sequence>
<accession>A0AAW2J5H9</accession>
<evidence type="ECO:0000313" key="4">
    <source>
        <dbReference type="EMBL" id="KAL0288848.1"/>
    </source>
</evidence>
<dbReference type="GO" id="GO:0008270">
    <property type="term" value="F:zinc ion binding"/>
    <property type="evidence" value="ECO:0007669"/>
    <property type="project" value="UniProtKB-KW"/>
</dbReference>
<feature type="domain" description="CCHC-type" evidence="3">
    <location>
        <begin position="143"/>
        <end position="157"/>
    </location>
</feature>
<feature type="compositionally biased region" description="Low complexity" evidence="2">
    <location>
        <begin position="86"/>
        <end position="104"/>
    </location>
</feature>
<keyword evidence="1" id="KW-0862">Zinc</keyword>
<name>A0AAW2J5H9_9LAMI</name>
<dbReference type="InterPro" id="IPR032567">
    <property type="entry name" value="RTL1-rel"/>
</dbReference>
<evidence type="ECO:0000259" key="3">
    <source>
        <dbReference type="PROSITE" id="PS50158"/>
    </source>
</evidence>
<organism evidence="4">
    <name type="scientific">Sesamum angustifolium</name>
    <dbReference type="NCBI Taxonomy" id="2727405"/>
    <lineage>
        <taxon>Eukaryota</taxon>
        <taxon>Viridiplantae</taxon>
        <taxon>Streptophyta</taxon>
        <taxon>Embryophyta</taxon>
        <taxon>Tracheophyta</taxon>
        <taxon>Spermatophyta</taxon>
        <taxon>Magnoliopsida</taxon>
        <taxon>eudicotyledons</taxon>
        <taxon>Gunneridae</taxon>
        <taxon>Pentapetalae</taxon>
        <taxon>asterids</taxon>
        <taxon>lamiids</taxon>
        <taxon>Lamiales</taxon>
        <taxon>Pedaliaceae</taxon>
        <taxon>Sesamum</taxon>
    </lineage>
</organism>